<proteinExistence type="predicted"/>
<dbReference type="AlphaFoldDB" id="A0A1H1Q482"/>
<keyword evidence="1" id="KW-0812">Transmembrane</keyword>
<dbReference type="PANTHER" id="PTHR33741:SF5">
    <property type="entry name" value="TRANSMEMBRANE PROTEIN DDB_G0269096-RELATED"/>
    <property type="match status" value="1"/>
</dbReference>
<feature type="transmembrane region" description="Helical" evidence="1">
    <location>
        <begin position="67"/>
        <end position="84"/>
    </location>
</feature>
<name>A0A1H1Q482_9CELL</name>
<gene>
    <name evidence="3" type="ORF">SAMN04489860_0984</name>
</gene>
<dbReference type="Pfam" id="PF04982">
    <property type="entry name" value="TM_HPP"/>
    <property type="match status" value="1"/>
</dbReference>
<feature type="transmembrane region" description="Helical" evidence="1">
    <location>
        <begin position="41"/>
        <end position="60"/>
    </location>
</feature>
<keyword evidence="1" id="KW-0472">Membrane</keyword>
<evidence type="ECO:0000256" key="1">
    <source>
        <dbReference type="SAM" id="Phobius"/>
    </source>
</evidence>
<dbReference type="STRING" id="545619.SAMN04489860_0984"/>
<protein>
    <submittedName>
        <fullName evidence="3">HPP family protein</fullName>
    </submittedName>
</protein>
<reference evidence="3 4" key="1">
    <citation type="submission" date="2016-10" db="EMBL/GenBank/DDBJ databases">
        <authorList>
            <person name="de Groot N.N."/>
        </authorList>
    </citation>
    <scope>NUCLEOTIDE SEQUENCE [LARGE SCALE GENOMIC DNA]</scope>
    <source>
        <strain evidence="3 4">DSM 22126</strain>
    </source>
</reference>
<sequence length="182" mass="18172">MLPDLLARRQPHPGLRRVALAGSGAATAIAVLGLLGSLGPVALLAAPFGATCVLVFALPAAPLSQPANVVGGHLVTTACGLAVLTLAPVTWWSTAIAVGAGVSAMVALRLTHPPAGANPVIVMSAAVGWEFLVAPVLVGSVLLVLVAVVFHRATSTAYPVRGRQAPATLVDPAPAIPGDIEE</sequence>
<organism evidence="3 4">
    <name type="scientific">Paraoerskovia marina</name>
    <dbReference type="NCBI Taxonomy" id="545619"/>
    <lineage>
        <taxon>Bacteria</taxon>
        <taxon>Bacillati</taxon>
        <taxon>Actinomycetota</taxon>
        <taxon>Actinomycetes</taxon>
        <taxon>Micrococcales</taxon>
        <taxon>Cellulomonadaceae</taxon>
        <taxon>Paraoerskovia</taxon>
    </lineage>
</organism>
<keyword evidence="4" id="KW-1185">Reference proteome</keyword>
<accession>A0A1H1Q482</accession>
<feature type="transmembrane region" description="Helical" evidence="1">
    <location>
        <begin position="18"/>
        <end position="35"/>
    </location>
</feature>
<evidence type="ECO:0000313" key="4">
    <source>
        <dbReference type="Proteomes" id="UP000185663"/>
    </source>
</evidence>
<dbReference type="RefSeq" id="WP_197675420.1">
    <property type="nucleotide sequence ID" value="NZ_LT629776.1"/>
</dbReference>
<keyword evidence="1" id="KW-1133">Transmembrane helix</keyword>
<dbReference type="InterPro" id="IPR058581">
    <property type="entry name" value="TM_HPP"/>
</dbReference>
<feature type="domain" description="HPP transmembrane region" evidence="2">
    <location>
        <begin position="11"/>
        <end position="159"/>
    </location>
</feature>
<dbReference type="InterPro" id="IPR007065">
    <property type="entry name" value="HPP"/>
</dbReference>
<dbReference type="EMBL" id="LT629776">
    <property type="protein sequence ID" value="SDS18235.1"/>
    <property type="molecule type" value="Genomic_DNA"/>
</dbReference>
<dbReference type="PANTHER" id="PTHR33741">
    <property type="entry name" value="TRANSMEMBRANE PROTEIN DDB_G0269096-RELATED"/>
    <property type="match status" value="1"/>
</dbReference>
<dbReference type="Proteomes" id="UP000185663">
    <property type="component" value="Chromosome I"/>
</dbReference>
<feature type="transmembrane region" description="Helical" evidence="1">
    <location>
        <begin position="120"/>
        <end position="150"/>
    </location>
</feature>
<evidence type="ECO:0000259" key="2">
    <source>
        <dbReference type="Pfam" id="PF04982"/>
    </source>
</evidence>
<evidence type="ECO:0000313" key="3">
    <source>
        <dbReference type="EMBL" id="SDS18235.1"/>
    </source>
</evidence>